<evidence type="ECO:0000313" key="4">
    <source>
        <dbReference type="Proteomes" id="UP000701801"/>
    </source>
</evidence>
<keyword evidence="2" id="KW-0812">Transmembrane</keyword>
<dbReference type="Pfam" id="PF11807">
    <property type="entry name" value="UstYa"/>
    <property type="match status" value="1"/>
</dbReference>
<gene>
    <name evidence="3" type="ORF">HYALB_00012547</name>
</gene>
<dbReference type="GO" id="GO:0043386">
    <property type="term" value="P:mycotoxin biosynthetic process"/>
    <property type="evidence" value="ECO:0007669"/>
    <property type="project" value="InterPro"/>
</dbReference>
<name>A0A9N9LUU5_9HELO</name>
<evidence type="ECO:0000256" key="1">
    <source>
        <dbReference type="ARBA" id="ARBA00035112"/>
    </source>
</evidence>
<dbReference type="AlphaFoldDB" id="A0A9N9LUU5"/>
<sequence length="190" mass="21475">MSPPPNPTKTHLLEWKSSPYTAIPASESHISIPESSHSQKQPYKFRNAIPFLLHFLFFTTYTTIFFASQRNSNRLDPLGIPYEQKIFEVSTSLNTSSARLYAGEPSEELEAAWGELLKSILPPPFFLKESKHTDVKNQDANIRIPEAEIRKLGRLDQAVRFTDGSGYFAQMTVYHHLHCIPTASTPSAKP</sequence>
<comment type="caution">
    <text evidence="3">The sequence shown here is derived from an EMBL/GenBank/DDBJ whole genome shotgun (WGS) entry which is preliminary data.</text>
</comment>
<dbReference type="InterPro" id="IPR021765">
    <property type="entry name" value="UstYa-like"/>
</dbReference>
<organism evidence="3 4">
    <name type="scientific">Hymenoscyphus albidus</name>
    <dbReference type="NCBI Taxonomy" id="595503"/>
    <lineage>
        <taxon>Eukaryota</taxon>
        <taxon>Fungi</taxon>
        <taxon>Dikarya</taxon>
        <taxon>Ascomycota</taxon>
        <taxon>Pezizomycotina</taxon>
        <taxon>Leotiomycetes</taxon>
        <taxon>Helotiales</taxon>
        <taxon>Helotiaceae</taxon>
        <taxon>Hymenoscyphus</taxon>
    </lineage>
</organism>
<evidence type="ECO:0000256" key="2">
    <source>
        <dbReference type="SAM" id="Phobius"/>
    </source>
</evidence>
<keyword evidence="2" id="KW-1133">Transmembrane helix</keyword>
<reference evidence="3" key="1">
    <citation type="submission" date="2021-07" db="EMBL/GenBank/DDBJ databases">
        <authorList>
            <person name="Durling M."/>
        </authorList>
    </citation>
    <scope>NUCLEOTIDE SEQUENCE</scope>
</reference>
<feature type="transmembrane region" description="Helical" evidence="2">
    <location>
        <begin position="48"/>
        <end position="67"/>
    </location>
</feature>
<keyword evidence="2" id="KW-0472">Membrane</keyword>
<proteinExistence type="inferred from homology"/>
<evidence type="ECO:0000313" key="3">
    <source>
        <dbReference type="EMBL" id="CAG8981218.1"/>
    </source>
</evidence>
<dbReference type="EMBL" id="CAJVRM010000460">
    <property type="protein sequence ID" value="CAG8981218.1"/>
    <property type="molecule type" value="Genomic_DNA"/>
</dbReference>
<protein>
    <submittedName>
        <fullName evidence="3">Uncharacterized protein</fullName>
    </submittedName>
</protein>
<accession>A0A9N9LUU5</accession>
<dbReference type="OrthoDB" id="3687641at2759"/>
<comment type="similarity">
    <text evidence="1">Belongs to the ustYa family.</text>
</comment>
<dbReference type="Proteomes" id="UP000701801">
    <property type="component" value="Unassembled WGS sequence"/>
</dbReference>
<keyword evidence="4" id="KW-1185">Reference proteome</keyword>